<gene>
    <name evidence="16" type="ORF">OWO01_01515</name>
</gene>
<feature type="compositionally biased region" description="Acidic residues" evidence="14">
    <location>
        <begin position="803"/>
        <end position="835"/>
    </location>
</feature>
<dbReference type="Proteomes" id="UP001084197">
    <property type="component" value="Unassembled WGS sequence"/>
</dbReference>
<proteinExistence type="inferred from homology"/>
<feature type="compositionally biased region" description="Basic and acidic residues" evidence="14">
    <location>
        <begin position="751"/>
        <end position="762"/>
    </location>
</feature>
<dbReference type="CDD" id="cd00063">
    <property type="entry name" value="FN3"/>
    <property type="match status" value="1"/>
</dbReference>
<dbReference type="GO" id="GO:0008360">
    <property type="term" value="P:regulation of cell shape"/>
    <property type="evidence" value="ECO:0007669"/>
    <property type="project" value="UniProtKB-KW"/>
</dbReference>
<dbReference type="PROSITE" id="PS50853">
    <property type="entry name" value="FN3"/>
    <property type="match status" value="1"/>
</dbReference>
<dbReference type="GO" id="GO:0071555">
    <property type="term" value="P:cell wall organization"/>
    <property type="evidence" value="ECO:0007669"/>
    <property type="project" value="UniProtKB-KW"/>
</dbReference>
<dbReference type="NCBIfam" id="TIGR02074">
    <property type="entry name" value="PBP_1a_fam"/>
    <property type="match status" value="1"/>
</dbReference>
<evidence type="ECO:0000256" key="6">
    <source>
        <dbReference type="ARBA" id="ARBA00022679"/>
    </source>
</evidence>
<protein>
    <submittedName>
        <fullName evidence="16">PBP1A family penicillin-binding protein</fullName>
    </submittedName>
</protein>
<keyword evidence="7" id="KW-0378">Hydrolase</keyword>
<dbReference type="Pfam" id="PF00041">
    <property type="entry name" value="fn3"/>
    <property type="match status" value="1"/>
</dbReference>
<evidence type="ECO:0000259" key="15">
    <source>
        <dbReference type="PROSITE" id="PS50853"/>
    </source>
</evidence>
<reference evidence="16" key="1">
    <citation type="submission" date="2022-11" db="EMBL/GenBank/DDBJ databases">
        <title>WGS of Natronobacillus azotifigens 24KS-1, an anaerobic diazotrophic haloalkaliphile from soda-rich habitats.</title>
        <authorList>
            <person name="Sorokin D.Y."/>
            <person name="Merkel A.Y."/>
        </authorList>
    </citation>
    <scope>NUCLEOTIDE SEQUENCE</scope>
    <source>
        <strain evidence="16">24KS-1</strain>
    </source>
</reference>
<dbReference type="FunFam" id="1.10.3810.10:FF:000001">
    <property type="entry name" value="Penicillin-binding protein 1A"/>
    <property type="match status" value="1"/>
</dbReference>
<evidence type="ECO:0000256" key="1">
    <source>
        <dbReference type="ARBA" id="ARBA00007090"/>
    </source>
</evidence>
<feature type="compositionally biased region" description="Low complexity" evidence="14">
    <location>
        <begin position="785"/>
        <end position="802"/>
    </location>
</feature>
<dbReference type="InterPro" id="IPR036950">
    <property type="entry name" value="PBP_transglycosylase"/>
</dbReference>
<dbReference type="InterPro" id="IPR050396">
    <property type="entry name" value="Glycosyltr_51/Transpeptidase"/>
</dbReference>
<dbReference type="EMBL" id="JAPRAT010000002">
    <property type="protein sequence ID" value="MCZ0701889.1"/>
    <property type="molecule type" value="Genomic_DNA"/>
</dbReference>
<organism evidence="16 17">
    <name type="scientific">Natronobacillus azotifigens</name>
    <dbReference type="NCBI Taxonomy" id="472978"/>
    <lineage>
        <taxon>Bacteria</taxon>
        <taxon>Bacillati</taxon>
        <taxon>Bacillota</taxon>
        <taxon>Bacilli</taxon>
        <taxon>Bacillales</taxon>
        <taxon>Bacillaceae</taxon>
        <taxon>Natronobacillus</taxon>
    </lineage>
</organism>
<evidence type="ECO:0000256" key="7">
    <source>
        <dbReference type="ARBA" id="ARBA00022801"/>
    </source>
</evidence>
<feature type="region of interest" description="Disordered" evidence="14">
    <location>
        <begin position="742"/>
        <end position="835"/>
    </location>
</feature>
<evidence type="ECO:0000256" key="13">
    <source>
        <dbReference type="ARBA" id="ARBA00049902"/>
    </source>
</evidence>
<dbReference type="Gene3D" id="1.10.3810.10">
    <property type="entry name" value="Biosynthetic peptidoglycan transglycosylase-like"/>
    <property type="match status" value="1"/>
</dbReference>
<evidence type="ECO:0000256" key="2">
    <source>
        <dbReference type="ARBA" id="ARBA00007739"/>
    </source>
</evidence>
<name>A0A9J6R9E2_9BACI</name>
<keyword evidence="4" id="KW-0645">Protease</keyword>
<dbReference type="GO" id="GO:0008658">
    <property type="term" value="F:penicillin binding"/>
    <property type="evidence" value="ECO:0007669"/>
    <property type="project" value="InterPro"/>
</dbReference>
<dbReference type="PANTHER" id="PTHR32282:SF29">
    <property type="entry name" value="PENICILLIN-BINDING PROTEIN 1A"/>
    <property type="match status" value="1"/>
</dbReference>
<keyword evidence="11" id="KW-0961">Cell wall biogenesis/degradation</keyword>
<dbReference type="Gene3D" id="3.40.710.10">
    <property type="entry name" value="DD-peptidase/beta-lactamase superfamily"/>
    <property type="match status" value="1"/>
</dbReference>
<comment type="caution">
    <text evidence="16">The sequence shown here is derived from an EMBL/GenBank/DDBJ whole genome shotgun (WGS) entry which is preliminary data.</text>
</comment>
<dbReference type="InterPro" id="IPR001264">
    <property type="entry name" value="Glyco_trans_51"/>
</dbReference>
<dbReference type="SUPFAM" id="SSF49265">
    <property type="entry name" value="Fibronectin type III"/>
    <property type="match status" value="1"/>
</dbReference>
<keyword evidence="17" id="KW-1185">Reference proteome</keyword>
<comment type="similarity">
    <text evidence="2">In the N-terminal section; belongs to the glycosyltransferase 51 family.</text>
</comment>
<dbReference type="Pfam" id="PF00905">
    <property type="entry name" value="Transpeptidase"/>
    <property type="match status" value="1"/>
</dbReference>
<keyword evidence="3" id="KW-0121">Carboxypeptidase</keyword>
<evidence type="ECO:0000256" key="9">
    <source>
        <dbReference type="ARBA" id="ARBA00022984"/>
    </source>
</evidence>
<feature type="compositionally biased region" description="Acidic residues" evidence="14">
    <location>
        <begin position="763"/>
        <end position="784"/>
    </location>
</feature>
<evidence type="ECO:0000256" key="10">
    <source>
        <dbReference type="ARBA" id="ARBA00023268"/>
    </source>
</evidence>
<keyword evidence="10" id="KW-0511">Multifunctional enzyme</keyword>
<evidence type="ECO:0000256" key="14">
    <source>
        <dbReference type="SAM" id="MobiDB-lite"/>
    </source>
</evidence>
<evidence type="ECO:0000256" key="12">
    <source>
        <dbReference type="ARBA" id="ARBA00034000"/>
    </source>
</evidence>
<keyword evidence="9" id="KW-0573">Peptidoglycan synthesis</keyword>
<evidence type="ECO:0000256" key="8">
    <source>
        <dbReference type="ARBA" id="ARBA00022960"/>
    </source>
</evidence>
<dbReference type="InterPro" id="IPR003961">
    <property type="entry name" value="FN3_dom"/>
</dbReference>
<keyword evidence="5" id="KW-0328">Glycosyltransferase</keyword>
<dbReference type="Gene3D" id="2.60.40.10">
    <property type="entry name" value="Immunoglobulins"/>
    <property type="match status" value="1"/>
</dbReference>
<dbReference type="GO" id="GO:0009252">
    <property type="term" value="P:peptidoglycan biosynthetic process"/>
    <property type="evidence" value="ECO:0007669"/>
    <property type="project" value="UniProtKB-KW"/>
</dbReference>
<evidence type="ECO:0000256" key="5">
    <source>
        <dbReference type="ARBA" id="ARBA00022676"/>
    </source>
</evidence>
<evidence type="ECO:0000313" key="17">
    <source>
        <dbReference type="Proteomes" id="UP001084197"/>
    </source>
</evidence>
<dbReference type="RefSeq" id="WP_268778657.1">
    <property type="nucleotide sequence ID" value="NZ_JAPRAT010000002.1"/>
</dbReference>
<evidence type="ECO:0000256" key="11">
    <source>
        <dbReference type="ARBA" id="ARBA00023316"/>
    </source>
</evidence>
<dbReference type="InterPro" id="IPR023346">
    <property type="entry name" value="Lysozyme-like_dom_sf"/>
</dbReference>
<evidence type="ECO:0000256" key="3">
    <source>
        <dbReference type="ARBA" id="ARBA00022645"/>
    </source>
</evidence>
<dbReference type="GO" id="GO:0006508">
    <property type="term" value="P:proteolysis"/>
    <property type="evidence" value="ECO:0007669"/>
    <property type="project" value="UniProtKB-KW"/>
</dbReference>
<dbReference type="GO" id="GO:0009002">
    <property type="term" value="F:serine-type D-Ala-D-Ala carboxypeptidase activity"/>
    <property type="evidence" value="ECO:0007669"/>
    <property type="project" value="UniProtKB-EC"/>
</dbReference>
<dbReference type="SMART" id="SM00060">
    <property type="entry name" value="FN3"/>
    <property type="match status" value="1"/>
</dbReference>
<dbReference type="GO" id="GO:0008955">
    <property type="term" value="F:peptidoglycan glycosyltransferase activity"/>
    <property type="evidence" value="ECO:0007669"/>
    <property type="project" value="UniProtKB-EC"/>
</dbReference>
<comment type="catalytic activity">
    <reaction evidence="12">
        <text>Preferential cleavage: (Ac)2-L-Lys-D-Ala-|-D-Ala. Also transpeptidation of peptidyl-alanyl moieties that are N-acyl substituents of D-alanine.</text>
        <dbReference type="EC" id="3.4.16.4"/>
    </reaction>
</comment>
<dbReference type="SUPFAM" id="SSF53955">
    <property type="entry name" value="Lysozyme-like"/>
    <property type="match status" value="1"/>
</dbReference>
<evidence type="ECO:0000313" key="16">
    <source>
        <dbReference type="EMBL" id="MCZ0701889.1"/>
    </source>
</evidence>
<dbReference type="InterPro" id="IPR013783">
    <property type="entry name" value="Ig-like_fold"/>
</dbReference>
<dbReference type="SUPFAM" id="SSF56601">
    <property type="entry name" value="beta-lactamase/transpeptidase-like"/>
    <property type="match status" value="1"/>
</dbReference>
<dbReference type="Pfam" id="PF00912">
    <property type="entry name" value="Transgly"/>
    <property type="match status" value="1"/>
</dbReference>
<accession>A0A9J6R9E2</accession>
<dbReference type="PANTHER" id="PTHR32282">
    <property type="entry name" value="BINDING PROTEIN TRANSPEPTIDASE, PUTATIVE-RELATED"/>
    <property type="match status" value="1"/>
</dbReference>
<dbReference type="AlphaFoldDB" id="A0A9J6R9E2"/>
<keyword evidence="8" id="KW-0133">Cell shape</keyword>
<sequence length="835" mass="92114">MANNSQSRTQRRIQQKEMKKNKPSIWKKIMLSLLAIFLLTIIGVGSVFSYYIFTAPELDHALLVDPTSTKVYDMNAELFADLGTERRTSVNYEDFPEVLIDAVLAAEDVRFYDHSGIDIRRIGGAVLANVSRGFGAEGGSTITQQVVKGAFLSTDQTVKRKVQEQWIALQLDRSYEKDEILEMYLNKIYYGAGAYGVATAAEVYFGKTLDELTLPEAALLAGLPQRPSAYDPTVNPDLAERRMNTVLNLMVRHEKITEEEADEARAVSIEDMLNITQRKATPYRAFLDQVAKEMEDKLGIDIYTDSLEIHTTLDPSAQQHVERVLSEDSPISFPDDRLQSGIAVVDTQTGAIRAIGGGRNRQAGDWNYAIQGDGRQPGSAIKPIISFGPAIEHLNWSTYEQINDDAPFEVTGTDPIRNWDRNNHGWMTARRALEQSYNVPSAKALDAVGLSQAQAFAEGLGIKFYDDQINIRDAIGGTETGVTPLQMAGAYSAFGNAGIYNEPYAVSEVVFPDGHKESFRSTPEAAMSDSTAYMITDMLKTVVSSGTGTAANIPGLPVAGKTGTTDNNSNVWFAGYTTNYSISIWAGYPDSNTEAVKDTRISRLLFKELMSSISSGKDTPDFEMPNSVVRVGVERGSNPAKLPSEYTPDSQIVTELFKRGHEPKQSSERFDQLAAVRSLKATYDESSNQINLSWNYGNEDVTFEVRYGTNGSANNQSTTEDTSFTISNVERGSTYTIEVSAVSNRNSSNRSDTERIEIKIPEEEVEEPEPEEPEEPEEPQEETPDPGNNGNRDNQGNSGNDSNSDDSSNDENGDDEEDENDPDEEPDDEETDQGD</sequence>
<evidence type="ECO:0000256" key="4">
    <source>
        <dbReference type="ARBA" id="ARBA00022670"/>
    </source>
</evidence>
<comment type="catalytic activity">
    <reaction evidence="13">
        <text>[GlcNAc-(1-&gt;4)-Mur2Ac(oyl-L-Ala-gamma-D-Glu-L-Lys-D-Ala-D-Ala)](n)-di-trans,octa-cis-undecaprenyl diphosphate + beta-D-GlcNAc-(1-&gt;4)-Mur2Ac(oyl-L-Ala-gamma-D-Glu-L-Lys-D-Ala-D-Ala)-di-trans,octa-cis-undecaprenyl diphosphate = [GlcNAc-(1-&gt;4)-Mur2Ac(oyl-L-Ala-gamma-D-Glu-L-Lys-D-Ala-D-Ala)](n+1)-di-trans,octa-cis-undecaprenyl diphosphate + di-trans,octa-cis-undecaprenyl diphosphate + H(+)</text>
        <dbReference type="Rhea" id="RHEA:23708"/>
        <dbReference type="Rhea" id="RHEA-COMP:9602"/>
        <dbReference type="Rhea" id="RHEA-COMP:9603"/>
        <dbReference type="ChEBI" id="CHEBI:15378"/>
        <dbReference type="ChEBI" id="CHEBI:58405"/>
        <dbReference type="ChEBI" id="CHEBI:60033"/>
        <dbReference type="ChEBI" id="CHEBI:78435"/>
        <dbReference type="EC" id="2.4.99.28"/>
    </reaction>
</comment>
<keyword evidence="6" id="KW-0808">Transferase</keyword>
<dbReference type="InterPro" id="IPR036116">
    <property type="entry name" value="FN3_sf"/>
</dbReference>
<comment type="similarity">
    <text evidence="1">In the C-terminal section; belongs to the transpeptidase family.</text>
</comment>
<dbReference type="InterPro" id="IPR001460">
    <property type="entry name" value="PCN-bd_Tpept"/>
</dbReference>
<dbReference type="InterPro" id="IPR012338">
    <property type="entry name" value="Beta-lactam/transpept-like"/>
</dbReference>
<feature type="domain" description="Fibronectin type-III" evidence="15">
    <location>
        <begin position="675"/>
        <end position="763"/>
    </location>
</feature>
<dbReference type="GO" id="GO:0030288">
    <property type="term" value="C:outer membrane-bounded periplasmic space"/>
    <property type="evidence" value="ECO:0007669"/>
    <property type="project" value="TreeGrafter"/>
</dbReference>